<keyword evidence="2" id="KW-0479">Metal-binding</keyword>
<protein>
    <recommendedName>
        <fullName evidence="9">JAB domain-containing protein</fullName>
    </recommendedName>
</protein>
<dbReference type="KEGG" id="sacd:HS1genome_2291"/>
<reference evidence="6" key="3">
    <citation type="journal article" date="2019" name="BMC Res. Notes">
        <title>Complete genome sequence of the Sulfodiicoccus acidiphilus strain HS-1T, the first crenarchaeon that lacks polB3, isolated from an acidic hot spring in Ohwaku-dani, Hakone, Japan.</title>
        <authorList>
            <person name="Sakai H.D."/>
            <person name="Kurosawa N."/>
        </authorList>
    </citation>
    <scope>NUCLEOTIDE SEQUENCE</scope>
    <source>
        <strain evidence="6">HS-1</strain>
    </source>
</reference>
<dbReference type="GO" id="GO:0008235">
    <property type="term" value="F:metalloexopeptidase activity"/>
    <property type="evidence" value="ECO:0007669"/>
    <property type="project" value="TreeGrafter"/>
</dbReference>
<sequence>MGSVRERCGLVVGGKFYELNNLAGTEGEFLMDPVEVLAISKGREIGAIVHTHRWSPLPSRKDVEGMMVWRVPWVISSRGLVRGFRLVDTSVLELDVESLLSKEVYDLIVKLSQ</sequence>
<dbReference type="PANTHER" id="PTHR34858">
    <property type="entry name" value="CYSO-CYSTEINE PEPTIDASE"/>
    <property type="match status" value="1"/>
</dbReference>
<dbReference type="Gene3D" id="3.40.140.10">
    <property type="entry name" value="Cytidine Deaminase, domain 2"/>
    <property type="match status" value="1"/>
</dbReference>
<evidence type="ECO:0000256" key="5">
    <source>
        <dbReference type="ARBA" id="ARBA00023049"/>
    </source>
</evidence>
<reference evidence="7" key="1">
    <citation type="journal article" date="2014" name="Int. J. Syst. Evol. Microbiol.">
        <title>Complete genome sequence of Corynebacterium casei LMG S-19264T (=DSM 44701T), isolated from a smear-ripened cheese.</title>
        <authorList>
            <consortium name="US DOE Joint Genome Institute (JGI-PGF)"/>
            <person name="Walter F."/>
            <person name="Albersmeier A."/>
            <person name="Kalinowski J."/>
            <person name="Ruckert C."/>
        </authorList>
    </citation>
    <scope>NUCLEOTIDE SEQUENCE</scope>
    <source>
        <strain evidence="7">JCM 31740</strain>
    </source>
</reference>
<evidence type="ECO:0008006" key="9">
    <source>
        <dbReference type="Google" id="ProtNLM"/>
    </source>
</evidence>
<organism evidence="6 8">
    <name type="scientific">Sulfodiicoccus acidiphilus</name>
    <dbReference type="NCBI Taxonomy" id="1670455"/>
    <lineage>
        <taxon>Archaea</taxon>
        <taxon>Thermoproteota</taxon>
        <taxon>Thermoprotei</taxon>
        <taxon>Sulfolobales</taxon>
        <taxon>Sulfolobaceae</taxon>
        <taxon>Sulfodiicoccus</taxon>
    </lineage>
</organism>
<keyword evidence="1" id="KW-0645">Protease</keyword>
<reference evidence="8" key="2">
    <citation type="submission" date="2018-04" db="EMBL/GenBank/DDBJ databases">
        <title>Complete genome sequence of Sulfodiicoccus acidiphilus strain HS-1.</title>
        <authorList>
            <person name="Sakai H.D."/>
            <person name="Kurosawa N."/>
        </authorList>
    </citation>
    <scope>NUCLEOTIDE SEQUENCE [LARGE SCALE GENOMIC DNA]</scope>
    <source>
        <strain evidence="8">HS-1</strain>
    </source>
</reference>
<dbReference type="SUPFAM" id="SSF102712">
    <property type="entry name" value="JAB1/MPN domain"/>
    <property type="match status" value="1"/>
</dbReference>
<dbReference type="GO" id="GO:0006508">
    <property type="term" value="P:proteolysis"/>
    <property type="evidence" value="ECO:0007669"/>
    <property type="project" value="UniProtKB-KW"/>
</dbReference>
<dbReference type="InterPro" id="IPR051929">
    <property type="entry name" value="VirAsm_ModProt"/>
</dbReference>
<keyword evidence="4" id="KW-0862">Zinc</keyword>
<dbReference type="EMBL" id="AP018553">
    <property type="protein sequence ID" value="BBD73902.1"/>
    <property type="molecule type" value="Genomic_DNA"/>
</dbReference>
<evidence type="ECO:0000313" key="8">
    <source>
        <dbReference type="Proteomes" id="UP000276741"/>
    </source>
</evidence>
<dbReference type="Proteomes" id="UP000616143">
    <property type="component" value="Unassembled WGS sequence"/>
</dbReference>
<accession>A0A348B6V0</accession>
<keyword evidence="5" id="KW-0482">Metalloprotease</keyword>
<evidence type="ECO:0000256" key="2">
    <source>
        <dbReference type="ARBA" id="ARBA00022723"/>
    </source>
</evidence>
<dbReference type="Proteomes" id="UP000276741">
    <property type="component" value="Chromosome"/>
</dbReference>
<reference evidence="7" key="4">
    <citation type="submission" date="2020-09" db="EMBL/GenBank/DDBJ databases">
        <authorList>
            <person name="Sun Q."/>
            <person name="Ohkuma M."/>
        </authorList>
    </citation>
    <scope>NUCLEOTIDE SEQUENCE</scope>
    <source>
        <strain evidence="7">JCM 31740</strain>
    </source>
</reference>
<evidence type="ECO:0000256" key="4">
    <source>
        <dbReference type="ARBA" id="ARBA00022833"/>
    </source>
</evidence>
<proteinExistence type="predicted"/>
<keyword evidence="3" id="KW-0378">Hydrolase</keyword>
<dbReference type="EMBL" id="BMQS01000010">
    <property type="protein sequence ID" value="GGT95986.1"/>
    <property type="molecule type" value="Genomic_DNA"/>
</dbReference>
<dbReference type="AlphaFoldDB" id="A0A348B6V0"/>
<evidence type="ECO:0000313" key="6">
    <source>
        <dbReference type="EMBL" id="BBD73902.1"/>
    </source>
</evidence>
<evidence type="ECO:0000256" key="3">
    <source>
        <dbReference type="ARBA" id="ARBA00022801"/>
    </source>
</evidence>
<dbReference type="GO" id="GO:0008270">
    <property type="term" value="F:zinc ion binding"/>
    <property type="evidence" value="ECO:0007669"/>
    <property type="project" value="TreeGrafter"/>
</dbReference>
<gene>
    <name evidence="7" type="ORF">GCM10007116_11860</name>
    <name evidence="6" type="ORF">HS1genome_2291</name>
</gene>
<dbReference type="PANTHER" id="PTHR34858:SF1">
    <property type="entry name" value="CYSO-CYSTEINE PEPTIDASE"/>
    <property type="match status" value="1"/>
</dbReference>
<evidence type="ECO:0000256" key="1">
    <source>
        <dbReference type="ARBA" id="ARBA00022670"/>
    </source>
</evidence>
<name>A0A348B6V0_9CREN</name>
<evidence type="ECO:0000313" key="7">
    <source>
        <dbReference type="EMBL" id="GGT95986.1"/>
    </source>
</evidence>
<keyword evidence="8" id="KW-1185">Reference proteome</keyword>